<dbReference type="PATRIC" id="fig|2041.4.peg.3110"/>
<evidence type="ECO:0000313" key="2">
    <source>
        <dbReference type="EMBL" id="ALX05893.1"/>
    </source>
</evidence>
<keyword evidence="1" id="KW-1133">Transmembrane helix</keyword>
<keyword evidence="1" id="KW-0812">Transmembrane</keyword>
<feature type="transmembrane region" description="Helical" evidence="1">
    <location>
        <begin position="95"/>
        <end position="118"/>
    </location>
</feature>
<gene>
    <name evidence="2" type="ORF">AERYTH_14885</name>
</gene>
<dbReference type="KEGG" id="aer:AERYTH_14885"/>
<protein>
    <recommendedName>
        <fullName evidence="4">Yip1 domain-containing protein</fullName>
    </recommendedName>
</protein>
<organism evidence="2 3">
    <name type="scientific">Aeromicrobium erythreum</name>
    <dbReference type="NCBI Taxonomy" id="2041"/>
    <lineage>
        <taxon>Bacteria</taxon>
        <taxon>Bacillati</taxon>
        <taxon>Actinomycetota</taxon>
        <taxon>Actinomycetes</taxon>
        <taxon>Propionibacteriales</taxon>
        <taxon>Nocardioidaceae</taxon>
        <taxon>Aeromicrobium</taxon>
    </lineage>
</organism>
<proteinExistence type="predicted"/>
<sequence>MTRRRRPALLVGAQVLAAYVLVACVALEAGTRRGGASLDAVPGEHPRGVVVSLGVLVLLSLPVVVLLALLLSAAMLQVALGLLDVELTLGRAVEVMLWAAVPLAIRNVLLGGVALAVGGEQAAALIRFGDPFVLAAAVVVVARLHALGVQTWRATAAALFVVGLPIVLQVVLGSSAA</sequence>
<evidence type="ECO:0000313" key="3">
    <source>
        <dbReference type="Proteomes" id="UP000067689"/>
    </source>
</evidence>
<feature type="transmembrane region" description="Helical" evidence="1">
    <location>
        <begin position="154"/>
        <end position="172"/>
    </location>
</feature>
<dbReference type="RefSeq" id="WP_067860318.1">
    <property type="nucleotide sequence ID" value="NZ_CP011502.1"/>
</dbReference>
<name>A0A0U4CKM1_9ACTN</name>
<evidence type="ECO:0008006" key="4">
    <source>
        <dbReference type="Google" id="ProtNLM"/>
    </source>
</evidence>
<dbReference type="STRING" id="2041.AERYTH_14885"/>
<dbReference type="Proteomes" id="UP000067689">
    <property type="component" value="Chromosome"/>
</dbReference>
<feature type="transmembrane region" description="Helical" evidence="1">
    <location>
        <begin position="50"/>
        <end position="83"/>
    </location>
</feature>
<dbReference type="EMBL" id="CP011502">
    <property type="protein sequence ID" value="ALX05893.1"/>
    <property type="molecule type" value="Genomic_DNA"/>
</dbReference>
<dbReference type="AlphaFoldDB" id="A0A0U4CKM1"/>
<keyword evidence="3" id="KW-1185">Reference proteome</keyword>
<evidence type="ECO:0000256" key="1">
    <source>
        <dbReference type="SAM" id="Phobius"/>
    </source>
</evidence>
<keyword evidence="1" id="KW-0472">Membrane</keyword>
<dbReference type="PROSITE" id="PS51257">
    <property type="entry name" value="PROKAR_LIPOPROTEIN"/>
    <property type="match status" value="1"/>
</dbReference>
<accession>A0A0U4CKM1</accession>
<reference evidence="2 3" key="1">
    <citation type="journal article" date="1991" name="Int. J. Syst. Bacteriol.">
        <title>Description of the erythromycin-producing bacterium Arthrobacter sp. strain NRRL B-3381 as Aeromicrobium erythreum gen. nov., sp. nov.</title>
        <authorList>
            <person name="Miller E.S."/>
            <person name="Woese C.R."/>
            <person name="Brenner S."/>
        </authorList>
    </citation>
    <scope>NUCLEOTIDE SEQUENCE [LARGE SCALE GENOMIC DNA]</scope>
    <source>
        <strain evidence="2 3">AR18</strain>
    </source>
</reference>